<protein>
    <recommendedName>
        <fullName evidence="5">Sec translocon accessory complex subunit YajC</fullName>
    </recommendedName>
</protein>
<keyword evidence="9" id="KW-0653">Protein transport</keyword>
<dbReference type="SMART" id="SM01323">
    <property type="entry name" value="YajC"/>
    <property type="match status" value="1"/>
</dbReference>
<evidence type="ECO:0000256" key="6">
    <source>
        <dbReference type="ARBA" id="ARBA00022448"/>
    </source>
</evidence>
<evidence type="ECO:0000256" key="11">
    <source>
        <dbReference type="ARBA" id="ARBA00023010"/>
    </source>
</evidence>
<reference evidence="14 15" key="1">
    <citation type="submission" date="2017-12" db="EMBL/GenBank/DDBJ databases">
        <title>Anaerobic carbon monoxide metabolism by Pleomorphomonas carboxyditropha sp. nov., a new mesophilic hydrogenogenic carboxidotroph.</title>
        <authorList>
            <person name="Esquivel-Elizondo S."/>
            <person name="Krajmalnik-Brown R."/>
        </authorList>
    </citation>
    <scope>NUCLEOTIDE SEQUENCE [LARGE SCALE GENOMIC DNA]</scope>
    <source>
        <strain evidence="14 15">R5-392</strain>
    </source>
</reference>
<evidence type="ECO:0000256" key="10">
    <source>
        <dbReference type="ARBA" id="ARBA00022989"/>
    </source>
</evidence>
<dbReference type="AlphaFoldDB" id="A0A1I4QAM4"/>
<keyword evidence="8 13" id="KW-0812">Transmembrane</keyword>
<evidence type="ECO:0000256" key="3">
    <source>
        <dbReference type="ARBA" id="ARBA00006742"/>
    </source>
</evidence>
<evidence type="ECO:0000256" key="1">
    <source>
        <dbReference type="ARBA" id="ARBA00002061"/>
    </source>
</evidence>
<accession>A0A1I4QAM4</accession>
<dbReference type="Proteomes" id="UP000233491">
    <property type="component" value="Unassembled WGS sequence"/>
</dbReference>
<dbReference type="OrthoDB" id="9811406at2"/>
<dbReference type="GO" id="GO:0005886">
    <property type="term" value="C:plasma membrane"/>
    <property type="evidence" value="ECO:0007669"/>
    <property type="project" value="UniProtKB-SubCell"/>
</dbReference>
<keyword evidence="15" id="KW-1185">Reference proteome</keyword>
<evidence type="ECO:0000256" key="13">
    <source>
        <dbReference type="SAM" id="Phobius"/>
    </source>
</evidence>
<keyword evidence="10 13" id="KW-1133">Transmembrane helix</keyword>
<evidence type="ECO:0000256" key="9">
    <source>
        <dbReference type="ARBA" id="ARBA00022927"/>
    </source>
</evidence>
<comment type="subcellular location">
    <subcellularLocation>
        <location evidence="2">Cell membrane</location>
        <topology evidence="2">Single-pass membrane protein</topology>
    </subcellularLocation>
</comment>
<feature type="transmembrane region" description="Helical" evidence="13">
    <location>
        <begin position="20"/>
        <end position="39"/>
    </location>
</feature>
<evidence type="ECO:0000256" key="4">
    <source>
        <dbReference type="ARBA" id="ARBA00011718"/>
    </source>
</evidence>
<dbReference type="GO" id="GO:0015031">
    <property type="term" value="P:protein transport"/>
    <property type="evidence" value="ECO:0007669"/>
    <property type="project" value="UniProtKB-KW"/>
</dbReference>
<keyword evidence="12 13" id="KW-0472">Membrane</keyword>
<dbReference type="RefSeq" id="WP_101288106.1">
    <property type="nucleotide sequence ID" value="NZ_FOUQ01000001.1"/>
</dbReference>
<comment type="similarity">
    <text evidence="3">Belongs to the YajC family.</text>
</comment>
<organism evidence="14 15">
    <name type="scientific">Pleomorphomonas diazotrophica</name>
    <dbReference type="NCBI Taxonomy" id="1166257"/>
    <lineage>
        <taxon>Bacteria</taxon>
        <taxon>Pseudomonadati</taxon>
        <taxon>Pseudomonadota</taxon>
        <taxon>Alphaproteobacteria</taxon>
        <taxon>Hyphomicrobiales</taxon>
        <taxon>Pleomorphomonadaceae</taxon>
        <taxon>Pleomorphomonas</taxon>
    </lineage>
</organism>
<comment type="subunit">
    <text evidence="4">Part of the SecDF-YidC-YajC translocase complex. The SecDF-YidC-YajC translocase forms a supercomplex with SecYEG, called the holo-translocon (HTL).</text>
</comment>
<dbReference type="EMBL" id="PJNW01000002">
    <property type="protein sequence ID" value="PKR90843.1"/>
    <property type="molecule type" value="Genomic_DNA"/>
</dbReference>
<evidence type="ECO:0000256" key="2">
    <source>
        <dbReference type="ARBA" id="ARBA00004162"/>
    </source>
</evidence>
<comment type="caution">
    <text evidence="14">The sequence shown here is derived from an EMBL/GenBank/DDBJ whole genome shotgun (WGS) entry which is preliminary data.</text>
</comment>
<evidence type="ECO:0000256" key="8">
    <source>
        <dbReference type="ARBA" id="ARBA00022692"/>
    </source>
</evidence>
<keyword evidence="11" id="KW-0811">Translocation</keyword>
<dbReference type="PANTHER" id="PTHR33909">
    <property type="entry name" value="SEC TRANSLOCON ACCESSORY COMPLEX SUBUNIT YAJC"/>
    <property type="match status" value="1"/>
</dbReference>
<evidence type="ECO:0000313" key="14">
    <source>
        <dbReference type="EMBL" id="PKR90843.1"/>
    </source>
</evidence>
<dbReference type="NCBIfam" id="TIGR00739">
    <property type="entry name" value="yajC"/>
    <property type="match status" value="1"/>
</dbReference>
<keyword evidence="6" id="KW-0813">Transport</keyword>
<dbReference type="Pfam" id="PF02699">
    <property type="entry name" value="YajC"/>
    <property type="match status" value="1"/>
</dbReference>
<evidence type="ECO:0000313" key="15">
    <source>
        <dbReference type="Proteomes" id="UP000233491"/>
    </source>
</evidence>
<dbReference type="PRINTS" id="PR01853">
    <property type="entry name" value="YAJCTRNLCASE"/>
</dbReference>
<sequence>MFVTPAFAQTAGAAPGGADFLIQFAPFILIFVIMYFLLIRPQQRKAKEHRDMLKNLRRGDVVVMQGGLIGKIVKVVDENELLLDVGDGTAKVQVRVAAGLVQQLRSKGEPVKEGN</sequence>
<evidence type="ECO:0000256" key="7">
    <source>
        <dbReference type="ARBA" id="ARBA00022475"/>
    </source>
</evidence>
<evidence type="ECO:0000256" key="12">
    <source>
        <dbReference type="ARBA" id="ARBA00023136"/>
    </source>
</evidence>
<dbReference type="PANTHER" id="PTHR33909:SF1">
    <property type="entry name" value="SEC TRANSLOCON ACCESSORY COMPLEX SUBUNIT YAJC"/>
    <property type="match status" value="1"/>
</dbReference>
<name>A0A1I4QAM4_9HYPH</name>
<gene>
    <name evidence="14" type="primary">yajC</name>
    <name evidence="14" type="ORF">CXZ10_05690</name>
</gene>
<comment type="function">
    <text evidence="1">The SecYEG-SecDF-YajC-YidC holo-translocon (HTL) protein secretase/insertase is a supercomplex required for protein secretion, insertion of proteins into membranes, and assembly of membrane protein complexes. While the SecYEG complex is essential for assembly of a number of proteins and complexes, the SecDF-YajC-YidC subcomplex facilitates these functions.</text>
</comment>
<evidence type="ECO:0000256" key="5">
    <source>
        <dbReference type="ARBA" id="ARBA00014962"/>
    </source>
</evidence>
<proteinExistence type="inferred from homology"/>
<keyword evidence="7" id="KW-1003">Cell membrane</keyword>
<dbReference type="InterPro" id="IPR003849">
    <property type="entry name" value="Preprotein_translocase_YajC"/>
</dbReference>